<dbReference type="CDD" id="cd06222">
    <property type="entry name" value="RNase_H_like"/>
    <property type="match status" value="1"/>
</dbReference>
<dbReference type="EMBL" id="AP019298">
    <property type="protein sequence ID" value="BBG96328.1"/>
    <property type="molecule type" value="Genomic_DNA"/>
</dbReference>
<evidence type="ECO:0000313" key="3">
    <source>
        <dbReference type="EMBL" id="BBG96328.1"/>
    </source>
</evidence>
<dbReference type="InterPro" id="IPR002156">
    <property type="entry name" value="RNaseH_domain"/>
</dbReference>
<organism evidence="3">
    <name type="scientific">Prunus dulcis</name>
    <name type="common">Almond</name>
    <name type="synonym">Amygdalus dulcis</name>
    <dbReference type="NCBI Taxonomy" id="3755"/>
    <lineage>
        <taxon>Eukaryota</taxon>
        <taxon>Viridiplantae</taxon>
        <taxon>Streptophyta</taxon>
        <taxon>Embryophyta</taxon>
        <taxon>Tracheophyta</taxon>
        <taxon>Spermatophyta</taxon>
        <taxon>Magnoliopsida</taxon>
        <taxon>eudicotyledons</taxon>
        <taxon>Gunneridae</taxon>
        <taxon>Pentapetalae</taxon>
        <taxon>rosids</taxon>
        <taxon>fabids</taxon>
        <taxon>Rosales</taxon>
        <taxon>Rosaceae</taxon>
        <taxon>Amygdaloideae</taxon>
        <taxon>Amygdaleae</taxon>
        <taxon>Prunus</taxon>
    </lineage>
</organism>
<dbReference type="InterPro" id="IPR044730">
    <property type="entry name" value="RNase_H-like_dom_plant"/>
</dbReference>
<protein>
    <submittedName>
        <fullName evidence="3">Zinc ion-binding protein</fullName>
    </submittedName>
</protein>
<gene>
    <name evidence="3" type="ORF">Prudu_005104</name>
</gene>
<dbReference type="InterPro" id="IPR036397">
    <property type="entry name" value="RNaseH_sf"/>
</dbReference>
<proteinExistence type="predicted"/>
<dbReference type="InterPro" id="IPR000477">
    <property type="entry name" value="RT_dom"/>
</dbReference>
<dbReference type="Gene3D" id="3.30.420.10">
    <property type="entry name" value="Ribonuclease H-like superfamily/Ribonuclease H"/>
    <property type="match status" value="1"/>
</dbReference>
<dbReference type="AlphaFoldDB" id="A0A4Y1QWY6"/>
<feature type="domain" description="RNase H type-1" evidence="2">
    <location>
        <begin position="391"/>
        <end position="465"/>
    </location>
</feature>
<dbReference type="InterPro" id="IPR052929">
    <property type="entry name" value="RNase_H-like_EbsB-rel"/>
</dbReference>
<name>A0A4Y1QWY6_PRUDU</name>
<sequence>MSRSRGARAIKLDLEKAYDLLDWEYIRGCPSQFGFSIDWCDRIMNCVSSTSFSMMINGSPYGHFSASRGIRQGDPLSPYIFILCMEPFIRQFNILAQNPITNVGLLFSHGGDRIYNLGGLGVRSATHFNKAALAKLGWICLTDSSNWWAQIMAKKYLKKDCFLSVAKRLRILRLGKPSLMSVLCSTKEDGLFVMVWQRDNLIQVIDEDIVEKILIIPLPLSPLQDELIWGPNPNGKFSIKYAYNLQLQDELCHPKASLLKKMWSLTLPPKAKLFSWLLIRKRLQLIFGGAHPSSPILLNKTLMASSGWLCYLILRLQMARLLSKSLLSWQIWEARNNYIFKDIAPHPVRALNVAGHIGLDYRKINSCPPQKPNGVLAIKWKSPPLDWIKVNFDGLVCGNLAASDFMIPDWNGNVRLAGAKHSGQVSITVVECLALRDGLAHALHNGWQKIFVEGDFKLIIDCVNNVVSVP</sequence>
<evidence type="ECO:0000259" key="1">
    <source>
        <dbReference type="Pfam" id="PF00078"/>
    </source>
</evidence>
<dbReference type="GO" id="GO:0003676">
    <property type="term" value="F:nucleic acid binding"/>
    <property type="evidence" value="ECO:0007669"/>
    <property type="project" value="InterPro"/>
</dbReference>
<accession>A0A4Y1QWY6</accession>
<dbReference type="Pfam" id="PF13456">
    <property type="entry name" value="RVT_3"/>
    <property type="match status" value="1"/>
</dbReference>
<reference evidence="3" key="1">
    <citation type="journal article" date="2019" name="Science">
        <title>Mutation of a bHLH transcription factor allowed almond domestication.</title>
        <authorList>
            <person name="Sanchez-Perez R."/>
            <person name="Pavan S."/>
            <person name="Mazzeo R."/>
            <person name="Moldovan C."/>
            <person name="Aiese Cigliano R."/>
            <person name="Del Cueto J."/>
            <person name="Ricciardi F."/>
            <person name="Lotti C."/>
            <person name="Ricciardi L."/>
            <person name="Dicenta F."/>
            <person name="Lopez-Marques R.L."/>
            <person name="Lindberg Moller B."/>
        </authorList>
    </citation>
    <scope>NUCLEOTIDE SEQUENCE</scope>
</reference>
<dbReference type="PANTHER" id="PTHR47074">
    <property type="entry name" value="BNAC02G40300D PROTEIN"/>
    <property type="match status" value="1"/>
</dbReference>
<dbReference type="GO" id="GO:0004523">
    <property type="term" value="F:RNA-DNA hybrid ribonuclease activity"/>
    <property type="evidence" value="ECO:0007669"/>
    <property type="project" value="InterPro"/>
</dbReference>
<feature type="domain" description="Reverse transcriptase" evidence="1">
    <location>
        <begin position="9"/>
        <end position="93"/>
    </location>
</feature>
<evidence type="ECO:0000259" key="2">
    <source>
        <dbReference type="Pfam" id="PF13456"/>
    </source>
</evidence>
<dbReference type="PANTHER" id="PTHR47074:SF75">
    <property type="entry name" value="RNASE H TYPE-1 DOMAIN-CONTAINING PROTEIN"/>
    <property type="match status" value="1"/>
</dbReference>
<dbReference type="Pfam" id="PF00078">
    <property type="entry name" value="RVT_1"/>
    <property type="match status" value="1"/>
</dbReference>